<dbReference type="SMART" id="SM00367">
    <property type="entry name" value="LRR_CC"/>
    <property type="match status" value="4"/>
</dbReference>
<feature type="domain" description="F-box/LRR-repeat protein 15-like leucin rich repeat" evidence="1">
    <location>
        <begin position="204"/>
        <end position="406"/>
    </location>
</feature>
<dbReference type="PANTHER" id="PTHR13318">
    <property type="entry name" value="PARTNER OF PAIRED, ISOFORM B-RELATED"/>
    <property type="match status" value="1"/>
</dbReference>
<reference evidence="3" key="2">
    <citation type="submission" date="2013-12" db="EMBL/GenBank/DDBJ databases">
        <authorList>
            <person name="Yu Y."/>
            <person name="Lee S."/>
            <person name="de Baynast K."/>
            <person name="Wissotski M."/>
            <person name="Liu L."/>
            <person name="Talag J."/>
            <person name="Goicoechea J."/>
            <person name="Angelova A."/>
            <person name="Jetty R."/>
            <person name="Kudrna D."/>
            <person name="Golser W."/>
            <person name="Rivera L."/>
            <person name="Zhang J."/>
            <person name="Wing R."/>
        </authorList>
    </citation>
    <scope>NUCLEOTIDE SEQUENCE</scope>
</reference>
<evidence type="ECO:0000313" key="3">
    <source>
        <dbReference type="Proteomes" id="UP000032180"/>
    </source>
</evidence>
<dbReference type="InterPro" id="IPR057207">
    <property type="entry name" value="FBXL15_LRR"/>
</dbReference>
<evidence type="ECO:0000313" key="2">
    <source>
        <dbReference type="EnsemblPlants" id="LPERR02G29700.1"/>
    </source>
</evidence>
<dbReference type="Pfam" id="PF25372">
    <property type="entry name" value="DUF7885"/>
    <property type="match status" value="1"/>
</dbReference>
<dbReference type="STRING" id="77586.A0A0D9VM79"/>
<keyword evidence="3" id="KW-1185">Reference proteome</keyword>
<dbReference type="InterPro" id="IPR006553">
    <property type="entry name" value="Leu-rich_rpt_Cys-con_subtyp"/>
</dbReference>
<dbReference type="GO" id="GO:0031146">
    <property type="term" value="P:SCF-dependent proteasomal ubiquitin-dependent protein catabolic process"/>
    <property type="evidence" value="ECO:0007669"/>
    <property type="project" value="TreeGrafter"/>
</dbReference>
<sequence>MPWCASLLRLKSPVAAVSPSVSVEERRLLFLVSLRSVQTLQRAILVIFVQLFSVQYGAKDITYLMEELPESLLEEIVKRICSIEAEQRDAIRVGCGLHPATEAIASLCSRFLNLQKVEIDYSGWTPIHGKQLNNEGLRVLLFQCSLLTDLTLSFCSFIDHSGLSYLSYCKMLRSLRLNSSPVINSSQKMQISVSTPSHIFYIVDYRKTEETGVGFLLRKCKALEKLWLEYVVGLTDDNMITLFQNCRNLTTISLSFVPIFLFTNAILTDESLRGLALFCPMLQVLELTFSLYTSNYLPGVGFSQEGIVMLVKSCPIRALMLNGVHIFDDEGMEAISSSQFLETLELVNCPYVKDAGICSIARAQSLRELVLRKCGGVTDKGVAKLVHAKNLESLTIVGCLQISPMAALGAARSVYYSAEFKRNSDVV</sequence>
<reference evidence="2 3" key="1">
    <citation type="submission" date="2012-08" db="EMBL/GenBank/DDBJ databases">
        <title>Oryza genome evolution.</title>
        <authorList>
            <person name="Wing R.A."/>
        </authorList>
    </citation>
    <scope>NUCLEOTIDE SEQUENCE</scope>
</reference>
<name>A0A0D9VM79_9ORYZ</name>
<reference evidence="2" key="3">
    <citation type="submission" date="2015-04" db="UniProtKB">
        <authorList>
            <consortium name="EnsemblPlants"/>
        </authorList>
    </citation>
    <scope>IDENTIFICATION</scope>
</reference>
<dbReference type="InterPro" id="IPR032675">
    <property type="entry name" value="LRR_dom_sf"/>
</dbReference>
<organism evidence="2 3">
    <name type="scientific">Leersia perrieri</name>
    <dbReference type="NCBI Taxonomy" id="77586"/>
    <lineage>
        <taxon>Eukaryota</taxon>
        <taxon>Viridiplantae</taxon>
        <taxon>Streptophyta</taxon>
        <taxon>Embryophyta</taxon>
        <taxon>Tracheophyta</taxon>
        <taxon>Spermatophyta</taxon>
        <taxon>Magnoliopsida</taxon>
        <taxon>Liliopsida</taxon>
        <taxon>Poales</taxon>
        <taxon>Poaceae</taxon>
        <taxon>BOP clade</taxon>
        <taxon>Oryzoideae</taxon>
        <taxon>Oryzeae</taxon>
        <taxon>Oryzinae</taxon>
        <taxon>Leersia</taxon>
    </lineage>
</organism>
<evidence type="ECO:0000259" key="1">
    <source>
        <dbReference type="Pfam" id="PF25372"/>
    </source>
</evidence>
<dbReference type="eggNOG" id="KOG1947">
    <property type="taxonomic scope" value="Eukaryota"/>
</dbReference>
<dbReference type="AlphaFoldDB" id="A0A0D9VM79"/>
<dbReference type="HOGENOM" id="CLU_031019_1_0_1"/>
<dbReference type="Gramene" id="LPERR02G29700.1">
    <property type="protein sequence ID" value="LPERR02G29700.1"/>
    <property type="gene ID" value="LPERR02G29700"/>
</dbReference>
<dbReference type="GO" id="GO:0019005">
    <property type="term" value="C:SCF ubiquitin ligase complex"/>
    <property type="evidence" value="ECO:0007669"/>
    <property type="project" value="TreeGrafter"/>
</dbReference>
<dbReference type="PANTHER" id="PTHR13318:SF271">
    <property type="entry name" value="COI1 F-BOX DOMAIN-CONTAINING PROTEIN"/>
    <property type="match status" value="1"/>
</dbReference>
<dbReference type="EnsemblPlants" id="LPERR02G29700.1">
    <property type="protein sequence ID" value="LPERR02G29700.1"/>
    <property type="gene ID" value="LPERR02G29700"/>
</dbReference>
<accession>A0A0D9VM79</accession>
<dbReference type="Gene3D" id="3.80.10.10">
    <property type="entry name" value="Ribonuclease Inhibitor"/>
    <property type="match status" value="2"/>
</dbReference>
<protein>
    <recommendedName>
        <fullName evidence="1">F-box/LRR-repeat protein 15-like leucin rich repeat domain-containing protein</fullName>
    </recommendedName>
</protein>
<dbReference type="Proteomes" id="UP000032180">
    <property type="component" value="Chromosome 2"/>
</dbReference>
<proteinExistence type="predicted"/>
<dbReference type="SUPFAM" id="SSF52047">
    <property type="entry name" value="RNI-like"/>
    <property type="match status" value="1"/>
</dbReference>